<evidence type="ECO:0000313" key="3">
    <source>
        <dbReference type="EMBL" id="CAJ2507384.1"/>
    </source>
</evidence>
<dbReference type="InterPro" id="IPR012578">
    <property type="entry name" value="Nucl_pore_cmplx"/>
</dbReference>
<organism evidence="3 4">
    <name type="scientific">Anthostomella pinea</name>
    <dbReference type="NCBI Taxonomy" id="933095"/>
    <lineage>
        <taxon>Eukaryota</taxon>
        <taxon>Fungi</taxon>
        <taxon>Dikarya</taxon>
        <taxon>Ascomycota</taxon>
        <taxon>Pezizomycotina</taxon>
        <taxon>Sordariomycetes</taxon>
        <taxon>Xylariomycetidae</taxon>
        <taxon>Xylariales</taxon>
        <taxon>Xylariaceae</taxon>
        <taxon>Anthostomella</taxon>
    </lineage>
</organism>
<keyword evidence="2" id="KW-0812">Transmembrane</keyword>
<keyword evidence="4" id="KW-1185">Reference proteome</keyword>
<dbReference type="GO" id="GO:0005640">
    <property type="term" value="C:nuclear outer membrane"/>
    <property type="evidence" value="ECO:0007669"/>
    <property type="project" value="TreeGrafter"/>
</dbReference>
<keyword evidence="2" id="KW-1133">Transmembrane helix</keyword>
<reference evidence="3" key="1">
    <citation type="submission" date="2023-10" db="EMBL/GenBank/DDBJ databases">
        <authorList>
            <person name="Hackl T."/>
        </authorList>
    </citation>
    <scope>NUCLEOTIDE SEQUENCE</scope>
</reference>
<feature type="region of interest" description="Disordered" evidence="1">
    <location>
        <begin position="128"/>
        <end position="199"/>
    </location>
</feature>
<keyword evidence="2" id="KW-0472">Membrane</keyword>
<feature type="compositionally biased region" description="Low complexity" evidence="1">
    <location>
        <begin position="172"/>
        <end position="186"/>
    </location>
</feature>
<dbReference type="GO" id="GO:0030474">
    <property type="term" value="P:spindle pole body duplication"/>
    <property type="evidence" value="ECO:0007669"/>
    <property type="project" value="TreeGrafter"/>
</dbReference>
<evidence type="ECO:0000313" key="4">
    <source>
        <dbReference type="Proteomes" id="UP001295740"/>
    </source>
</evidence>
<feature type="transmembrane region" description="Helical" evidence="2">
    <location>
        <begin position="89"/>
        <end position="107"/>
    </location>
</feature>
<sequence length="268" mass="28755">MSSTAQTSVSTPVIPPATPVVDSPGTWQHPRMQEITRRQEASSFTDRNVRRIVINVCVFISLIVLHTFFAWILPSKRSFPYQLWYYSNYAYWALLSLPILNIAYNLLPLIRPKDDLADIPLTPGQRQLLGLPASSGPPTPGSVYSTPPRYSRTPSASGSAASKRSFSGSPLSNRSPSNHGSPSNGNVGASPGGFASPGHHLLQKAVFGARRSSLGSMGSPSPMGNSTGALLFAGGPESPSPSPTSGKRSTVGLNSKWRYEKGLYDKVR</sequence>
<feature type="transmembrane region" description="Helical" evidence="2">
    <location>
        <begin position="52"/>
        <end position="73"/>
    </location>
</feature>
<accession>A0AAI8VM12</accession>
<protein>
    <submittedName>
        <fullName evidence="3">Uu.00g085700.m01.CDS01</fullName>
    </submittedName>
</protein>
<evidence type="ECO:0000256" key="1">
    <source>
        <dbReference type="SAM" id="MobiDB-lite"/>
    </source>
</evidence>
<dbReference type="GO" id="GO:0070762">
    <property type="term" value="C:nuclear pore transmembrane ring"/>
    <property type="evidence" value="ECO:0007669"/>
    <property type="project" value="TreeGrafter"/>
</dbReference>
<name>A0AAI8VM12_9PEZI</name>
<feature type="compositionally biased region" description="Polar residues" evidence="1">
    <location>
        <begin position="152"/>
        <end position="171"/>
    </location>
</feature>
<dbReference type="Proteomes" id="UP001295740">
    <property type="component" value="Unassembled WGS sequence"/>
</dbReference>
<feature type="compositionally biased region" description="Low complexity" evidence="1">
    <location>
        <begin position="212"/>
        <end position="228"/>
    </location>
</feature>
<gene>
    <name evidence="3" type="ORF">KHLLAP_LOCUS7852</name>
</gene>
<feature type="region of interest" description="Disordered" evidence="1">
    <location>
        <begin position="212"/>
        <end position="255"/>
    </location>
</feature>
<comment type="caution">
    <text evidence="3">The sequence shown here is derived from an EMBL/GenBank/DDBJ whole genome shotgun (WGS) entry which is preliminary data.</text>
</comment>
<dbReference type="PANTHER" id="PTHR28003">
    <property type="entry name" value="NUCLEOPORIN POM34"/>
    <property type="match status" value="1"/>
</dbReference>
<dbReference type="GO" id="GO:0006606">
    <property type="term" value="P:protein import into nucleus"/>
    <property type="evidence" value="ECO:0007669"/>
    <property type="project" value="TreeGrafter"/>
</dbReference>
<proteinExistence type="predicted"/>
<dbReference type="PANTHER" id="PTHR28003:SF1">
    <property type="entry name" value="NUCLEOPORIN POM34"/>
    <property type="match status" value="1"/>
</dbReference>
<dbReference type="AlphaFoldDB" id="A0AAI8VM12"/>
<evidence type="ECO:0000256" key="2">
    <source>
        <dbReference type="SAM" id="Phobius"/>
    </source>
</evidence>
<dbReference type="EMBL" id="CAUWAG010000010">
    <property type="protein sequence ID" value="CAJ2507384.1"/>
    <property type="molecule type" value="Genomic_DNA"/>
</dbReference>
<dbReference type="Pfam" id="PF08058">
    <property type="entry name" value="NPCC"/>
    <property type="match status" value="1"/>
</dbReference>